<organism evidence="6 7">
    <name type="scientific">Lentibacillus halodurans</name>
    <dbReference type="NCBI Taxonomy" id="237679"/>
    <lineage>
        <taxon>Bacteria</taxon>
        <taxon>Bacillati</taxon>
        <taxon>Bacillota</taxon>
        <taxon>Bacilli</taxon>
        <taxon>Bacillales</taxon>
        <taxon>Bacillaceae</taxon>
        <taxon>Lentibacillus</taxon>
    </lineage>
</organism>
<dbReference type="EMBL" id="FOJW01000002">
    <property type="protein sequence ID" value="SFA84605.1"/>
    <property type="molecule type" value="Genomic_DNA"/>
</dbReference>
<evidence type="ECO:0000256" key="5">
    <source>
        <dbReference type="ARBA" id="ARBA00023277"/>
    </source>
</evidence>
<evidence type="ECO:0000256" key="1">
    <source>
        <dbReference type="ARBA" id="ARBA00004761"/>
    </source>
</evidence>
<dbReference type="InterPro" id="IPR013785">
    <property type="entry name" value="Aldolase_TIM"/>
</dbReference>
<keyword evidence="7" id="KW-1185">Reference proteome</keyword>
<proteinExistence type="inferred from homology"/>
<evidence type="ECO:0000256" key="4">
    <source>
        <dbReference type="ARBA" id="ARBA00023239"/>
    </source>
</evidence>
<dbReference type="Gene3D" id="3.20.20.70">
    <property type="entry name" value="Aldolase class I"/>
    <property type="match status" value="1"/>
</dbReference>
<dbReference type="PANTHER" id="PTHR30246:SF1">
    <property type="entry name" value="2-DEHYDRO-3-DEOXY-6-PHOSPHOGALACTONATE ALDOLASE-RELATED"/>
    <property type="match status" value="1"/>
</dbReference>
<dbReference type="Proteomes" id="UP000198642">
    <property type="component" value="Unassembled WGS sequence"/>
</dbReference>
<dbReference type="Pfam" id="PF01081">
    <property type="entry name" value="Aldolase"/>
    <property type="match status" value="1"/>
</dbReference>
<comment type="subunit">
    <text evidence="3">Homotrimer.</text>
</comment>
<dbReference type="STRING" id="237679.SAMN04488072_102283"/>
<keyword evidence="5" id="KW-0119">Carbohydrate metabolism</keyword>
<dbReference type="InterPro" id="IPR000887">
    <property type="entry name" value="Aldlse_KDPG_KHG"/>
</dbReference>
<keyword evidence="4" id="KW-0456">Lyase</keyword>
<dbReference type="SUPFAM" id="SSF51569">
    <property type="entry name" value="Aldolase"/>
    <property type="match status" value="1"/>
</dbReference>
<protein>
    <submittedName>
        <fullName evidence="6">2-dehydro-3-deoxyphosphogluconate aldolase / (4S)-4-hydroxy-2-oxoglutarate aldolase</fullName>
    </submittedName>
</protein>
<evidence type="ECO:0000313" key="6">
    <source>
        <dbReference type="EMBL" id="SFA84605.1"/>
    </source>
</evidence>
<dbReference type="GO" id="GO:0016829">
    <property type="term" value="F:lyase activity"/>
    <property type="evidence" value="ECO:0007669"/>
    <property type="project" value="UniProtKB-KW"/>
</dbReference>
<reference evidence="6 7" key="1">
    <citation type="submission" date="2016-10" db="EMBL/GenBank/DDBJ databases">
        <authorList>
            <person name="de Groot N.N."/>
        </authorList>
    </citation>
    <scope>NUCLEOTIDE SEQUENCE [LARGE SCALE GENOMIC DNA]</scope>
    <source>
        <strain evidence="6 7">CGMCC 1.3702</strain>
    </source>
</reference>
<comment type="similarity">
    <text evidence="2">Belongs to the KHG/KDPG aldolase family.</text>
</comment>
<comment type="pathway">
    <text evidence="1">Carbohydrate acid metabolism.</text>
</comment>
<dbReference type="RefSeq" id="WP_090233988.1">
    <property type="nucleotide sequence ID" value="NZ_FOJW01000002.1"/>
</dbReference>
<dbReference type="NCBIfam" id="TIGR01182">
    <property type="entry name" value="eda"/>
    <property type="match status" value="1"/>
</dbReference>
<accession>A0A1I0W766</accession>
<dbReference type="OrthoDB" id="9802667at2"/>
<dbReference type="NCBIfam" id="NF005119">
    <property type="entry name" value="PRK06552.1"/>
    <property type="match status" value="1"/>
</dbReference>
<name>A0A1I0W766_9BACI</name>
<evidence type="ECO:0000313" key="7">
    <source>
        <dbReference type="Proteomes" id="UP000198642"/>
    </source>
</evidence>
<dbReference type="AlphaFoldDB" id="A0A1I0W766"/>
<evidence type="ECO:0000256" key="2">
    <source>
        <dbReference type="ARBA" id="ARBA00006906"/>
    </source>
</evidence>
<dbReference type="PANTHER" id="PTHR30246">
    <property type="entry name" value="2-KETO-3-DEOXY-6-PHOSPHOGLUCONATE ALDOLASE"/>
    <property type="match status" value="1"/>
</dbReference>
<evidence type="ECO:0000256" key="3">
    <source>
        <dbReference type="ARBA" id="ARBA00011233"/>
    </source>
</evidence>
<dbReference type="CDD" id="cd00452">
    <property type="entry name" value="KDPG_aldolase"/>
    <property type="match status" value="1"/>
</dbReference>
<gene>
    <name evidence="6" type="ORF">SAMN04488072_102283</name>
</gene>
<sequence>MQIVDTLQKIKKSKIVAVIRAESSQEAIEFSEACIRGGITSIELTYTIPQVQEAMITLSECYHDCLIGAGTVLDVTTARMAMQAGAKYIVSPGFDNQTADLCNLYQIPYIPGCMTVTEMMTALTSGCSMIKLFPGGVFGPKAIKQFKAPLPQLSIMPTGGVDLNNIGDWFDNGAEVVGVGGSLIKGSIGDIENKSRDFVDKVRRITI</sequence>